<gene>
    <name evidence="2" type="ORF">ACFQE1_06120</name>
</gene>
<sequence>MSDRTTTMGASERTKERLNVRGGMGASSDDALHHVLDRFEEHETG</sequence>
<feature type="region of interest" description="Disordered" evidence="1">
    <location>
        <begin position="1"/>
        <end position="45"/>
    </location>
</feature>
<evidence type="ECO:0000313" key="3">
    <source>
        <dbReference type="Proteomes" id="UP001596328"/>
    </source>
</evidence>
<comment type="caution">
    <text evidence="2">The sequence shown here is derived from an EMBL/GenBank/DDBJ whole genome shotgun (WGS) entry which is preliminary data.</text>
</comment>
<proteinExistence type="predicted"/>
<reference evidence="2 3" key="1">
    <citation type="journal article" date="2019" name="Int. J. Syst. Evol. Microbiol.">
        <title>The Global Catalogue of Microorganisms (GCM) 10K type strain sequencing project: providing services to taxonomists for standard genome sequencing and annotation.</title>
        <authorList>
            <consortium name="The Broad Institute Genomics Platform"/>
            <consortium name="The Broad Institute Genome Sequencing Center for Infectious Disease"/>
            <person name="Wu L."/>
            <person name="Ma J."/>
        </authorList>
    </citation>
    <scope>NUCLEOTIDE SEQUENCE [LARGE SCALE GENOMIC DNA]</scope>
    <source>
        <strain evidence="2 3">NBRC 111368</strain>
    </source>
</reference>
<dbReference type="AlphaFoldDB" id="A0ABD5RX99"/>
<evidence type="ECO:0000256" key="1">
    <source>
        <dbReference type="SAM" id="MobiDB-lite"/>
    </source>
</evidence>
<keyword evidence="3" id="KW-1185">Reference proteome</keyword>
<evidence type="ECO:0000313" key="2">
    <source>
        <dbReference type="EMBL" id="MFC6723955.1"/>
    </source>
</evidence>
<organism evidence="2 3">
    <name type="scientific">Halobium palmae</name>
    <dbReference type="NCBI Taxonomy" id="1776492"/>
    <lineage>
        <taxon>Archaea</taxon>
        <taxon>Methanobacteriati</taxon>
        <taxon>Methanobacteriota</taxon>
        <taxon>Stenosarchaea group</taxon>
        <taxon>Halobacteria</taxon>
        <taxon>Halobacteriales</taxon>
        <taxon>Haloferacaceae</taxon>
        <taxon>Halobium</taxon>
    </lineage>
</organism>
<dbReference type="Proteomes" id="UP001596328">
    <property type="component" value="Unassembled WGS sequence"/>
</dbReference>
<name>A0ABD5RX99_9EURY</name>
<feature type="compositionally biased region" description="Basic and acidic residues" evidence="1">
    <location>
        <begin position="30"/>
        <end position="45"/>
    </location>
</feature>
<protein>
    <submittedName>
        <fullName evidence="2">Uncharacterized protein</fullName>
    </submittedName>
</protein>
<accession>A0ABD5RX99</accession>
<dbReference type="EMBL" id="JBHSWU010000074">
    <property type="protein sequence ID" value="MFC6723955.1"/>
    <property type="molecule type" value="Genomic_DNA"/>
</dbReference>